<feature type="region of interest" description="Disordered" evidence="1">
    <location>
        <begin position="293"/>
        <end position="329"/>
    </location>
</feature>
<feature type="compositionally biased region" description="Polar residues" evidence="1">
    <location>
        <begin position="293"/>
        <end position="316"/>
    </location>
</feature>
<dbReference type="KEGG" id="aoce:111566156"/>
<dbReference type="InterPro" id="IPR007110">
    <property type="entry name" value="Ig-like_dom"/>
</dbReference>
<evidence type="ECO:0000259" key="3">
    <source>
        <dbReference type="PROSITE" id="PS50835"/>
    </source>
</evidence>
<reference evidence="4" key="2">
    <citation type="submission" date="2025-08" db="UniProtKB">
        <authorList>
            <consortium name="Ensembl"/>
        </authorList>
    </citation>
    <scope>IDENTIFICATION</scope>
</reference>
<dbReference type="Pfam" id="PF07686">
    <property type="entry name" value="V-set"/>
    <property type="match status" value="1"/>
</dbReference>
<dbReference type="AlphaFoldDB" id="A0AAQ5XIY0"/>
<reference evidence="4" key="3">
    <citation type="submission" date="2025-09" db="UniProtKB">
        <authorList>
            <consortium name="Ensembl"/>
        </authorList>
    </citation>
    <scope>IDENTIFICATION</scope>
</reference>
<feature type="transmembrane region" description="Helical" evidence="2">
    <location>
        <begin position="384"/>
        <end position="404"/>
    </location>
</feature>
<name>A0AAQ5XIY0_AMPOC</name>
<dbReference type="GeneID" id="111566156"/>
<keyword evidence="2" id="KW-0812">Transmembrane</keyword>
<dbReference type="InterPro" id="IPR036179">
    <property type="entry name" value="Ig-like_dom_sf"/>
</dbReference>
<dbReference type="RefSeq" id="XP_023122372.2">
    <property type="nucleotide sequence ID" value="XM_023266604.3"/>
</dbReference>
<dbReference type="SMART" id="SM00408">
    <property type="entry name" value="IGc2"/>
    <property type="match status" value="2"/>
</dbReference>
<dbReference type="GO" id="GO:0006954">
    <property type="term" value="P:inflammatory response"/>
    <property type="evidence" value="ECO:0007669"/>
    <property type="project" value="TreeGrafter"/>
</dbReference>
<dbReference type="PANTHER" id="PTHR15317:SF1">
    <property type="entry name" value="T-CELL SURFACE PROTEIN TACTILE"/>
    <property type="match status" value="1"/>
</dbReference>
<dbReference type="SMART" id="SM00409">
    <property type="entry name" value="IG"/>
    <property type="match status" value="2"/>
</dbReference>
<dbReference type="Proteomes" id="UP001501940">
    <property type="component" value="Chromosome 14"/>
</dbReference>
<dbReference type="InterPro" id="IPR042381">
    <property type="entry name" value="CD96"/>
</dbReference>
<accession>A0AAQ5XIY0</accession>
<sequence>MNLVDSNMTGNALGMAFSLLLLAYIIQGLQDVELLHADTVEAAVGQNITLPCIVKKPTDLKIVSTEWSKKTNESTKLALYSSGHGYHYFRPNVTILIKNNDANKLTGSCLHLPEVKKWDSGIYVCEMTTFPLGSIKTETELIVKDDIKITCDVDGIVEVHNGENVTIRCRLYPHAQYRWTKNKELVSENESLELRWVTDALAGVYTLTVNTGNNSLQKEFTITVLTATTSLRTDLVTASPQGLTESADSSLNASMTTELSTHANWTTNMDTVNPNTSDVTVTAIENITSFTQSRHTGVTSSPATHSTRSSYSSTVFKETPEMAGDETRNESTIHPADIFSTRPEETSTFGNISGNSENPNAAPTVAAETTSIFNEEIDAVRSRLFLLLIIVPMLVLIAGAGFLYRRQMIKKRMDLPPPFKPPPPPIKYTAARQSEDSTQFFPTSRCNSVVESKDMQQMFVMI</sequence>
<organism evidence="4 5">
    <name type="scientific">Amphiprion ocellaris</name>
    <name type="common">Clown anemonefish</name>
    <dbReference type="NCBI Taxonomy" id="80972"/>
    <lineage>
        <taxon>Eukaryota</taxon>
        <taxon>Metazoa</taxon>
        <taxon>Chordata</taxon>
        <taxon>Craniata</taxon>
        <taxon>Vertebrata</taxon>
        <taxon>Euteleostomi</taxon>
        <taxon>Actinopterygii</taxon>
        <taxon>Neopterygii</taxon>
        <taxon>Teleostei</taxon>
        <taxon>Neoteleostei</taxon>
        <taxon>Acanthomorphata</taxon>
        <taxon>Ovalentaria</taxon>
        <taxon>Pomacentridae</taxon>
        <taxon>Amphiprion</taxon>
    </lineage>
</organism>
<keyword evidence="2" id="KW-0472">Membrane</keyword>
<dbReference type="InterPro" id="IPR003599">
    <property type="entry name" value="Ig_sub"/>
</dbReference>
<keyword evidence="2" id="KW-1133">Transmembrane helix</keyword>
<feature type="compositionally biased region" description="Polar residues" evidence="1">
    <location>
        <begin position="346"/>
        <end position="362"/>
    </location>
</feature>
<dbReference type="InterPro" id="IPR003598">
    <property type="entry name" value="Ig_sub2"/>
</dbReference>
<evidence type="ECO:0000256" key="2">
    <source>
        <dbReference type="SAM" id="Phobius"/>
    </source>
</evidence>
<dbReference type="InterPro" id="IPR013783">
    <property type="entry name" value="Ig-like_fold"/>
</dbReference>
<evidence type="ECO:0000313" key="4">
    <source>
        <dbReference type="Ensembl" id="ENSAOCP00000039320.1"/>
    </source>
</evidence>
<feature type="domain" description="Ig-like" evidence="3">
    <location>
        <begin position="30"/>
        <end position="142"/>
    </location>
</feature>
<dbReference type="Ensembl" id="ENSAOCT00000044862.1">
    <property type="protein sequence ID" value="ENSAOCP00000039320.1"/>
    <property type="gene ID" value="ENSAOCG00000026019.1"/>
</dbReference>
<dbReference type="GO" id="GO:0007160">
    <property type="term" value="P:cell-matrix adhesion"/>
    <property type="evidence" value="ECO:0007669"/>
    <property type="project" value="TreeGrafter"/>
</dbReference>
<proteinExistence type="predicted"/>
<dbReference type="PROSITE" id="PS50835">
    <property type="entry name" value="IG_LIKE"/>
    <property type="match status" value="2"/>
</dbReference>
<protein>
    <recommendedName>
        <fullName evidence="3">Ig-like domain-containing protein</fullName>
    </recommendedName>
</protein>
<dbReference type="SUPFAM" id="SSF48726">
    <property type="entry name" value="Immunoglobulin"/>
    <property type="match status" value="2"/>
</dbReference>
<dbReference type="InterPro" id="IPR013106">
    <property type="entry name" value="Ig_V-set"/>
</dbReference>
<feature type="region of interest" description="Disordered" evidence="1">
    <location>
        <begin position="343"/>
        <end position="362"/>
    </location>
</feature>
<evidence type="ECO:0000313" key="5">
    <source>
        <dbReference type="Proteomes" id="UP001501940"/>
    </source>
</evidence>
<keyword evidence="5" id="KW-1185">Reference proteome</keyword>
<reference evidence="4 5" key="1">
    <citation type="submission" date="2022-01" db="EMBL/GenBank/DDBJ databases">
        <title>A chromosome-scale genome assembly of the false clownfish, Amphiprion ocellaris.</title>
        <authorList>
            <person name="Ryu T."/>
        </authorList>
    </citation>
    <scope>NUCLEOTIDE SEQUENCE [LARGE SCALE GENOMIC DNA]</scope>
</reference>
<dbReference type="GeneTree" id="ENSGT00530000066564"/>
<feature type="domain" description="Ig-like" evidence="3">
    <location>
        <begin position="145"/>
        <end position="223"/>
    </location>
</feature>
<dbReference type="PANTHER" id="PTHR15317">
    <property type="entry name" value="T-CELL SURFACE PROTEIN TACTILE"/>
    <property type="match status" value="1"/>
</dbReference>
<dbReference type="Gene3D" id="2.60.40.10">
    <property type="entry name" value="Immunoglobulins"/>
    <property type="match status" value="2"/>
</dbReference>
<evidence type="ECO:0000256" key="1">
    <source>
        <dbReference type="SAM" id="MobiDB-lite"/>
    </source>
</evidence>